<dbReference type="AlphaFoldDB" id="A0A0J8RV48"/>
<protein>
    <submittedName>
        <fullName evidence="9">Nitrate assimilation regulatory protein nirA</fullName>
    </submittedName>
</protein>
<evidence type="ECO:0000256" key="7">
    <source>
        <dbReference type="SAM" id="MobiDB-lite"/>
    </source>
</evidence>
<dbReference type="VEuPathDB" id="FungiDB:CIHG_05721"/>
<keyword evidence="1" id="KW-0479">Metal-binding</keyword>
<dbReference type="Proteomes" id="UP000054563">
    <property type="component" value="Unassembled WGS sequence"/>
</dbReference>
<feature type="compositionally biased region" description="Basic residues" evidence="7">
    <location>
        <begin position="18"/>
        <end position="30"/>
    </location>
</feature>
<dbReference type="SMART" id="SM00906">
    <property type="entry name" value="Fungal_trans"/>
    <property type="match status" value="1"/>
</dbReference>
<feature type="domain" description="Xylanolytic transcriptional activator regulatory" evidence="8">
    <location>
        <begin position="308"/>
        <end position="384"/>
    </location>
</feature>
<gene>
    <name evidence="9" type="ORF">CIHG_05721</name>
</gene>
<dbReference type="eggNOG" id="ENOG502QW0K">
    <property type="taxonomic scope" value="Eukaryota"/>
</dbReference>
<feature type="region of interest" description="Disordered" evidence="7">
    <location>
        <begin position="637"/>
        <end position="659"/>
    </location>
</feature>
<keyword evidence="5" id="KW-0804">Transcription</keyword>
<dbReference type="GO" id="GO:0008270">
    <property type="term" value="F:zinc ion binding"/>
    <property type="evidence" value="ECO:0007669"/>
    <property type="project" value="InterPro"/>
</dbReference>
<dbReference type="CDD" id="cd12148">
    <property type="entry name" value="fungal_TF_MHR"/>
    <property type="match status" value="1"/>
</dbReference>
<dbReference type="InterPro" id="IPR051615">
    <property type="entry name" value="Transcr_Regulatory_Elem"/>
</dbReference>
<keyword evidence="2" id="KW-0862">Zinc</keyword>
<evidence type="ECO:0000256" key="2">
    <source>
        <dbReference type="ARBA" id="ARBA00022833"/>
    </source>
</evidence>
<evidence type="ECO:0000313" key="10">
    <source>
        <dbReference type="Proteomes" id="UP000054563"/>
    </source>
</evidence>
<dbReference type="PANTHER" id="PTHR31313">
    <property type="entry name" value="TY1 ENHANCER ACTIVATOR"/>
    <property type="match status" value="1"/>
</dbReference>
<evidence type="ECO:0000256" key="3">
    <source>
        <dbReference type="ARBA" id="ARBA00023015"/>
    </source>
</evidence>
<accession>A0A0J8RV48</accession>
<dbReference type="STRING" id="396776.A0A0J8RV48"/>
<keyword evidence="4" id="KW-0238">DNA-binding</keyword>
<evidence type="ECO:0000256" key="5">
    <source>
        <dbReference type="ARBA" id="ARBA00023163"/>
    </source>
</evidence>
<feature type="region of interest" description="Disordered" evidence="7">
    <location>
        <begin position="572"/>
        <end position="615"/>
    </location>
</feature>
<evidence type="ECO:0000256" key="1">
    <source>
        <dbReference type="ARBA" id="ARBA00022723"/>
    </source>
</evidence>
<evidence type="ECO:0000313" key="9">
    <source>
        <dbReference type="EMBL" id="KMU87954.1"/>
    </source>
</evidence>
<dbReference type="GO" id="GO:0006351">
    <property type="term" value="P:DNA-templated transcription"/>
    <property type="evidence" value="ECO:0007669"/>
    <property type="project" value="InterPro"/>
</dbReference>
<dbReference type="Pfam" id="PF04082">
    <property type="entry name" value="Fungal_trans"/>
    <property type="match status" value="1"/>
</dbReference>
<evidence type="ECO:0000259" key="8">
    <source>
        <dbReference type="SMART" id="SM00906"/>
    </source>
</evidence>
<keyword evidence="3" id="KW-0805">Transcription regulation</keyword>
<evidence type="ECO:0000256" key="4">
    <source>
        <dbReference type="ARBA" id="ARBA00023125"/>
    </source>
</evidence>
<dbReference type="InterPro" id="IPR007219">
    <property type="entry name" value="XnlR_reg_dom"/>
</dbReference>
<dbReference type="PANTHER" id="PTHR31313:SF81">
    <property type="entry name" value="TY1 ENHANCER ACTIVATOR"/>
    <property type="match status" value="1"/>
</dbReference>
<dbReference type="EMBL" id="DS017001">
    <property type="protein sequence ID" value="KMU87954.1"/>
    <property type="molecule type" value="Genomic_DNA"/>
</dbReference>
<keyword evidence="6" id="KW-0539">Nucleus</keyword>
<name>A0A0J8RV48_COCIT</name>
<evidence type="ECO:0000256" key="6">
    <source>
        <dbReference type="ARBA" id="ARBA00023242"/>
    </source>
</evidence>
<dbReference type="GO" id="GO:0003677">
    <property type="term" value="F:DNA binding"/>
    <property type="evidence" value="ECO:0007669"/>
    <property type="project" value="UniProtKB-KW"/>
</dbReference>
<feature type="compositionally biased region" description="Polar residues" evidence="7">
    <location>
        <begin position="572"/>
        <end position="599"/>
    </location>
</feature>
<sequence length="817" mass="91214">MADSEAAADVERTAVAKQRVRQSGKQRSKLKNQDKTPAAKRRCVSTACIACRKRKSKNRNTTLQTLVEAILNYDEDDVLDLVRQMRSSDDLEAVAESILTRQSKKDGSKSELPSRSDEDIAAFGVPQFESELAGRISELKLDGTVKYVGGTSNLIFLPASSDSDDSDPCLPGLSSAEPLDDSIRCWTTVTKSKELIRHLLTMYFTWHYPYFTTLSKRLFYRDFVRGRPSEYCSALLVNAMLALGCHFSSWPATREDPNDSATAGDHFFREAKRLILEHDEHEKARLCNVQAFAIMSVREAGCGREGSGWVYSGMSFRMAYDLGLNVDATGIGSNRLNDQDIDARRITFWGCYLFDKCWSNYLGRQPQLSGAQITVPKVDVFPDEDSEMWSPYTDVGVSQEHVQPARTRAVALQISKLCEISSDLLSSFYNPIPVNRHMGKQEELRRLSQLHTRLEAWRKDLPKEMEPKDGQLPQVLLMHMFFQLLFIHLYRPFLKYTKATSPLPQHVSPRKLCTQSASMISKLLRIYKRSYNLRQICNVAKWHIALPAEATAILERSHAKFGSWASWDQVHSSSTSDESTKMPSQEAPSIPSTRGSSPDENLKSVQAHPQPAGTPLQVMPQFAQAFRPVSQKSAIHRSQSVKDFQCNPSLPEPPPKPSCYTDVDIQPKLEDSGSPPILTVTDTSSTSLEAPQIPAFAEIDNLVEESQDWWFKDQNALALGLDNWDWGSPDGACGDIDVERTMPPTSTPTPSFGENPHLIPGQVTGVISPNIGVHNAPHAYSGGYYVPESTPDSINVTQPFTGPPSEPGIHTPNQMYY</sequence>
<feature type="region of interest" description="Disordered" evidence="7">
    <location>
        <begin position="1"/>
        <end position="38"/>
    </location>
</feature>
<dbReference type="OrthoDB" id="2162761at2759"/>
<proteinExistence type="predicted"/>
<organism evidence="9 10">
    <name type="scientific">Coccidioides immitis H538.4</name>
    <dbReference type="NCBI Taxonomy" id="396776"/>
    <lineage>
        <taxon>Eukaryota</taxon>
        <taxon>Fungi</taxon>
        <taxon>Dikarya</taxon>
        <taxon>Ascomycota</taxon>
        <taxon>Pezizomycotina</taxon>
        <taxon>Eurotiomycetes</taxon>
        <taxon>Eurotiomycetidae</taxon>
        <taxon>Onygenales</taxon>
        <taxon>Onygenaceae</taxon>
        <taxon>Coccidioides</taxon>
    </lineage>
</organism>
<reference evidence="10" key="1">
    <citation type="journal article" date="2010" name="Genome Res.">
        <title>Population genomic sequencing of Coccidioides fungi reveals recent hybridization and transposon control.</title>
        <authorList>
            <person name="Neafsey D.E."/>
            <person name="Barker B.M."/>
            <person name="Sharpton T.J."/>
            <person name="Stajich J.E."/>
            <person name="Park D.J."/>
            <person name="Whiston E."/>
            <person name="Hung C.-Y."/>
            <person name="McMahan C."/>
            <person name="White J."/>
            <person name="Sykes S."/>
            <person name="Heiman D."/>
            <person name="Young S."/>
            <person name="Zeng Q."/>
            <person name="Abouelleil A."/>
            <person name="Aftuck L."/>
            <person name="Bessette D."/>
            <person name="Brown A."/>
            <person name="FitzGerald M."/>
            <person name="Lui A."/>
            <person name="Macdonald J.P."/>
            <person name="Priest M."/>
            <person name="Orbach M.J."/>
            <person name="Galgiani J.N."/>
            <person name="Kirkland T.N."/>
            <person name="Cole G.T."/>
            <person name="Birren B.W."/>
            <person name="Henn M.R."/>
            <person name="Taylor J.W."/>
            <person name="Rounsley S.D."/>
        </authorList>
    </citation>
    <scope>NUCLEOTIDE SEQUENCE [LARGE SCALE GENOMIC DNA]</scope>
    <source>
        <strain evidence="10">H538.4</strain>
    </source>
</reference>